<keyword evidence="1" id="KW-1133">Transmembrane helix</keyword>
<keyword evidence="3" id="KW-1185">Reference proteome</keyword>
<dbReference type="RefSeq" id="WP_386095635.1">
    <property type="nucleotide sequence ID" value="NZ_JBHUOZ010000001.1"/>
</dbReference>
<evidence type="ECO:0000256" key="1">
    <source>
        <dbReference type="SAM" id="Phobius"/>
    </source>
</evidence>
<proteinExistence type="predicted"/>
<protein>
    <submittedName>
        <fullName evidence="2">Uncharacterized protein</fullName>
    </submittedName>
</protein>
<comment type="caution">
    <text evidence="2">The sequence shown here is derived from an EMBL/GenBank/DDBJ whole genome shotgun (WGS) entry which is preliminary data.</text>
</comment>
<gene>
    <name evidence="2" type="ORF">ACFS6H_04470</name>
</gene>
<reference evidence="3" key="1">
    <citation type="journal article" date="2019" name="Int. J. Syst. Evol. Microbiol.">
        <title>The Global Catalogue of Microorganisms (GCM) 10K type strain sequencing project: providing services to taxonomists for standard genome sequencing and annotation.</title>
        <authorList>
            <consortium name="The Broad Institute Genomics Platform"/>
            <consortium name="The Broad Institute Genome Sequencing Center for Infectious Disease"/>
            <person name="Wu L."/>
            <person name="Ma J."/>
        </authorList>
    </citation>
    <scope>NUCLEOTIDE SEQUENCE [LARGE SCALE GENOMIC DNA]</scope>
    <source>
        <strain evidence="3">KCTC 23299</strain>
    </source>
</reference>
<keyword evidence="1" id="KW-0472">Membrane</keyword>
<feature type="transmembrane region" description="Helical" evidence="1">
    <location>
        <begin position="264"/>
        <end position="283"/>
    </location>
</feature>
<dbReference type="Proteomes" id="UP001597511">
    <property type="component" value="Unassembled WGS sequence"/>
</dbReference>
<sequence>MKHFMLLLFFFTGVGLFNLYSQPFAKTKNKITIYNNTIYDDEASRSTKTMDTFLSALSATIDRKGNNIPIKIYWDEIPIAPFDFYSCETNVVLSYDRMKTIDDRFIDDYFMFNTSEKSKDFFLDFHVRYLSRYRLKKLKRLQEGPLDIKSSYYNNKTSPAIFIFFNTGYCEKNRQEVETVLQQSFERIYSVAQYAIDSFNYIKNNQKKISIQWNMEAYTYLKDFDTRVSVYSIDTNIVKNIPLKKFTVPYTSLVVDEKKDYTVVSLRIIGISILIISLFYFILHKILIHR</sequence>
<evidence type="ECO:0000313" key="2">
    <source>
        <dbReference type="EMBL" id="MFD2918954.1"/>
    </source>
</evidence>
<accession>A0ABW6A1S2</accession>
<name>A0ABW6A1S2_9BACT</name>
<dbReference type="EMBL" id="JBHUOZ010000001">
    <property type="protein sequence ID" value="MFD2918954.1"/>
    <property type="molecule type" value="Genomic_DNA"/>
</dbReference>
<keyword evidence="1" id="KW-0812">Transmembrane</keyword>
<evidence type="ECO:0000313" key="3">
    <source>
        <dbReference type="Proteomes" id="UP001597511"/>
    </source>
</evidence>
<organism evidence="2 3">
    <name type="scientific">Terrimonas rubra</name>
    <dbReference type="NCBI Taxonomy" id="1035890"/>
    <lineage>
        <taxon>Bacteria</taxon>
        <taxon>Pseudomonadati</taxon>
        <taxon>Bacteroidota</taxon>
        <taxon>Chitinophagia</taxon>
        <taxon>Chitinophagales</taxon>
        <taxon>Chitinophagaceae</taxon>
        <taxon>Terrimonas</taxon>
    </lineage>
</organism>